<feature type="compositionally biased region" description="Basic and acidic residues" evidence="1">
    <location>
        <begin position="54"/>
        <end position="81"/>
    </location>
</feature>
<evidence type="ECO:0000313" key="3">
    <source>
        <dbReference type="Proteomes" id="UP001597506"/>
    </source>
</evidence>
<feature type="region of interest" description="Disordered" evidence="1">
    <location>
        <begin position="1"/>
        <end position="98"/>
    </location>
</feature>
<gene>
    <name evidence="2" type="ORF">ACFSUL_09040</name>
</gene>
<comment type="caution">
    <text evidence="2">The sequence shown here is derived from an EMBL/GenBank/DDBJ whole genome shotgun (WGS) entry which is preliminary data.</text>
</comment>
<name>A0ABW5RTJ3_9BACI</name>
<feature type="compositionally biased region" description="Basic and acidic residues" evidence="1">
    <location>
        <begin position="36"/>
        <end position="47"/>
    </location>
</feature>
<protein>
    <submittedName>
        <fullName evidence="2">Uncharacterized protein</fullName>
    </submittedName>
</protein>
<evidence type="ECO:0000256" key="1">
    <source>
        <dbReference type="SAM" id="MobiDB-lite"/>
    </source>
</evidence>
<accession>A0ABW5RTJ3</accession>
<sequence>MDKERQKKDRSSLKSSTIRTEEGRKRTLESESGPYSDKERQKKDRSSPKSNTIRTEEGRKRTSESESEHYSDKERQEENARVRNRTPFGQRKTEKRIT</sequence>
<feature type="compositionally biased region" description="Basic and acidic residues" evidence="1">
    <location>
        <begin position="1"/>
        <end position="12"/>
    </location>
</feature>
<feature type="compositionally biased region" description="Basic and acidic residues" evidence="1">
    <location>
        <begin position="19"/>
        <end position="29"/>
    </location>
</feature>
<keyword evidence="3" id="KW-1185">Reference proteome</keyword>
<reference evidence="3" key="1">
    <citation type="journal article" date="2019" name="Int. J. Syst. Evol. Microbiol.">
        <title>The Global Catalogue of Microorganisms (GCM) 10K type strain sequencing project: providing services to taxonomists for standard genome sequencing and annotation.</title>
        <authorList>
            <consortium name="The Broad Institute Genomics Platform"/>
            <consortium name="The Broad Institute Genome Sequencing Center for Infectious Disease"/>
            <person name="Wu L."/>
            <person name="Ma J."/>
        </authorList>
    </citation>
    <scope>NUCLEOTIDE SEQUENCE [LARGE SCALE GENOMIC DNA]</scope>
    <source>
        <strain evidence="3">KCTC 3913</strain>
    </source>
</reference>
<organism evidence="2 3">
    <name type="scientific">Bacillus seohaeanensis</name>
    <dbReference type="NCBI Taxonomy" id="284580"/>
    <lineage>
        <taxon>Bacteria</taxon>
        <taxon>Bacillati</taxon>
        <taxon>Bacillota</taxon>
        <taxon>Bacilli</taxon>
        <taxon>Bacillales</taxon>
        <taxon>Bacillaceae</taxon>
        <taxon>Bacillus</taxon>
    </lineage>
</organism>
<evidence type="ECO:0000313" key="2">
    <source>
        <dbReference type="EMBL" id="MFD2680887.1"/>
    </source>
</evidence>
<proteinExistence type="predicted"/>
<dbReference type="EMBL" id="JBHUMF010000020">
    <property type="protein sequence ID" value="MFD2680887.1"/>
    <property type="molecule type" value="Genomic_DNA"/>
</dbReference>
<dbReference type="RefSeq" id="WP_377934672.1">
    <property type="nucleotide sequence ID" value="NZ_JBHUMF010000020.1"/>
</dbReference>
<dbReference type="Proteomes" id="UP001597506">
    <property type="component" value="Unassembled WGS sequence"/>
</dbReference>